<name>A7I4N1_METB6</name>
<dbReference type="GO" id="GO:0010124">
    <property type="term" value="P:phenylacetate catabolic process"/>
    <property type="evidence" value="ECO:0007669"/>
    <property type="project" value="InterPro"/>
</dbReference>
<dbReference type="Pfam" id="PF14535">
    <property type="entry name" value="AMP-binding_C_2"/>
    <property type="match status" value="1"/>
</dbReference>
<dbReference type="GO" id="GO:0047475">
    <property type="term" value="F:phenylacetate-CoA ligase activity"/>
    <property type="evidence" value="ECO:0007669"/>
    <property type="project" value="UniProtKB-EC"/>
</dbReference>
<dbReference type="GeneID" id="5411707"/>
<dbReference type="eggNOG" id="arCOG02620">
    <property type="taxonomic scope" value="Archaea"/>
</dbReference>
<dbReference type="Proteomes" id="UP000002408">
    <property type="component" value="Chromosome"/>
</dbReference>
<dbReference type="EC" id="6.2.1.30" evidence="3"/>
<dbReference type="PANTHER" id="PTHR43845">
    <property type="entry name" value="BLR5969 PROTEIN"/>
    <property type="match status" value="1"/>
</dbReference>
<dbReference type="InterPro" id="IPR042099">
    <property type="entry name" value="ANL_N_sf"/>
</dbReference>
<keyword evidence="4" id="KW-1185">Reference proteome</keyword>
<gene>
    <name evidence="3" type="ordered locus">Mboo_0169</name>
</gene>
<keyword evidence="3" id="KW-0436">Ligase</keyword>
<dbReference type="InterPro" id="IPR028154">
    <property type="entry name" value="AMP-dep_Lig_C"/>
</dbReference>
<dbReference type="STRING" id="456442.Mboo_0169"/>
<dbReference type="Pfam" id="PF00501">
    <property type="entry name" value="AMP-binding"/>
    <property type="match status" value="1"/>
</dbReference>
<dbReference type="Gene3D" id="3.30.300.30">
    <property type="match status" value="1"/>
</dbReference>
<dbReference type="CDD" id="cd05913">
    <property type="entry name" value="PaaK"/>
    <property type="match status" value="1"/>
</dbReference>
<dbReference type="SUPFAM" id="SSF56801">
    <property type="entry name" value="Acetyl-CoA synthetase-like"/>
    <property type="match status" value="1"/>
</dbReference>
<dbReference type="InterPro" id="IPR000873">
    <property type="entry name" value="AMP-dep_synth/lig_dom"/>
</dbReference>
<accession>A7I4N1</accession>
<dbReference type="InterPro" id="IPR011880">
    <property type="entry name" value="PA_CoA_ligase"/>
</dbReference>
<dbReference type="PANTHER" id="PTHR43845:SF1">
    <property type="entry name" value="BLR5969 PROTEIN"/>
    <property type="match status" value="1"/>
</dbReference>
<evidence type="ECO:0000313" key="4">
    <source>
        <dbReference type="Proteomes" id="UP000002408"/>
    </source>
</evidence>
<evidence type="ECO:0000259" key="1">
    <source>
        <dbReference type="Pfam" id="PF00501"/>
    </source>
</evidence>
<feature type="domain" description="AMP-dependent ligase C-terminal" evidence="2">
    <location>
        <begin position="339"/>
        <end position="428"/>
    </location>
</feature>
<sequence length="433" mass="48898">MTEKKYWDKEIETMPRDKLEKYQLRLLKNEIAFARKGSAFYKKYLPDITLKSIDDIQKLPFVTKQIIRERQQAKEPFGDMVAVPEEEIVYISASSGSTGVPTASPFTAQDFDDFIDCQARLFWRSGMRPKDRYIHALNFSLFIGGPCVLGAQRLGALAIHAGSIPSERLLNFVRQFKPNWTWTTPSYAWYLGETAKNADLNPAKDLSLRNFICSGEPGGGIKETRENIEALWGANLYEYYGLSDIFGACAGSCTEKSGIHIEEDHMIVEVLDLKTGEPVGEGERGEMVLTTLKKRARPLIRFRTGDIVTYTDEKCNCGRTHKRLSGVHGRTDDMLIIKGVNVFPSDVEAVVRSLDFLTGEYRLIVDREKHLDTLAIEVENTKKTIPEVQDILATAIKARLGVKADIIVHKPGTLPRETHKAKRIIDKRTKVWG</sequence>
<protein>
    <submittedName>
        <fullName evidence="3">Phenylacetate--CoA ligase</fullName>
        <ecNumber evidence="3">6.2.1.30</ecNumber>
    </submittedName>
</protein>
<proteinExistence type="predicted"/>
<dbReference type="InterPro" id="IPR045851">
    <property type="entry name" value="AMP-bd_C_sf"/>
</dbReference>
<organism evidence="3 4">
    <name type="scientific">Methanoregula boonei (strain DSM 21154 / JCM 14090 / 6A8)</name>
    <dbReference type="NCBI Taxonomy" id="456442"/>
    <lineage>
        <taxon>Archaea</taxon>
        <taxon>Methanobacteriati</taxon>
        <taxon>Methanobacteriota</taxon>
        <taxon>Stenosarchaea group</taxon>
        <taxon>Methanomicrobia</taxon>
        <taxon>Methanomicrobiales</taxon>
        <taxon>Methanoregulaceae</taxon>
        <taxon>Methanoregula</taxon>
    </lineage>
</organism>
<dbReference type="HOGENOM" id="CLU_035301_1_2_2"/>
<dbReference type="OrthoDB" id="37928at2157"/>
<feature type="domain" description="AMP-dependent synthetase/ligase" evidence="1">
    <location>
        <begin position="60"/>
        <end position="289"/>
    </location>
</feature>
<dbReference type="AlphaFoldDB" id="A7I4N1"/>
<evidence type="ECO:0000313" key="3">
    <source>
        <dbReference type="EMBL" id="ABS54692.1"/>
    </source>
</evidence>
<dbReference type="EMBL" id="CP000780">
    <property type="protein sequence ID" value="ABS54692.1"/>
    <property type="molecule type" value="Genomic_DNA"/>
</dbReference>
<dbReference type="KEGG" id="mbn:Mboo_0169"/>
<dbReference type="Gene3D" id="3.40.50.12780">
    <property type="entry name" value="N-terminal domain of ligase-like"/>
    <property type="match status" value="1"/>
</dbReference>
<evidence type="ECO:0000259" key="2">
    <source>
        <dbReference type="Pfam" id="PF14535"/>
    </source>
</evidence>
<dbReference type="RefSeq" id="WP_011991180.1">
    <property type="nucleotide sequence ID" value="NC_009712.1"/>
</dbReference>
<reference evidence="4" key="1">
    <citation type="journal article" date="2015" name="Microbiology">
        <title>Genome of Methanoregula boonei 6A8 reveals adaptations to oligotrophic peatland environments.</title>
        <authorList>
            <person name="Braeuer S."/>
            <person name="Cadillo-Quiroz H."/>
            <person name="Kyrpides N."/>
            <person name="Woyke T."/>
            <person name="Goodwin L."/>
            <person name="Detter C."/>
            <person name="Podell S."/>
            <person name="Yavitt J.B."/>
            <person name="Zinder S.H."/>
        </authorList>
    </citation>
    <scope>NUCLEOTIDE SEQUENCE [LARGE SCALE GENOMIC DNA]</scope>
    <source>
        <strain evidence="4">DSM 21154 / JCM 14090 / 6A8</strain>
    </source>
</reference>